<name>A0A4R6JVG5_9ACTN</name>
<protein>
    <recommendedName>
        <fullName evidence="4">SurA-like protein</fullName>
    </recommendedName>
</protein>
<dbReference type="RefSeq" id="WP_133873098.1">
    <property type="nucleotide sequence ID" value="NZ_BOMD01000018.1"/>
</dbReference>
<dbReference type="EMBL" id="SNWR01000001">
    <property type="protein sequence ID" value="TDO38655.1"/>
    <property type="molecule type" value="Genomic_DNA"/>
</dbReference>
<proteinExistence type="predicted"/>
<evidence type="ECO:0000313" key="3">
    <source>
        <dbReference type="Proteomes" id="UP000294901"/>
    </source>
</evidence>
<reference evidence="2 3" key="1">
    <citation type="submission" date="2019-03" db="EMBL/GenBank/DDBJ databases">
        <title>Sequencing the genomes of 1000 actinobacteria strains.</title>
        <authorList>
            <person name="Klenk H.-P."/>
        </authorList>
    </citation>
    <scope>NUCLEOTIDE SEQUENCE [LARGE SCALE GENOMIC DNA]</scope>
    <source>
        <strain evidence="2 3">DSM 43805</strain>
    </source>
</reference>
<gene>
    <name evidence="2" type="ORF">C8E87_2316</name>
</gene>
<accession>A0A4R6JVG5</accession>
<evidence type="ECO:0000313" key="2">
    <source>
        <dbReference type="EMBL" id="TDO38655.1"/>
    </source>
</evidence>
<sequence>MQRARRLASIVVVACLGVGGLSACRSEPSVAAYVGDSVKVTEARVQEVWDNASAELTRAVAEQPDARDGAPAMPITRAEIVRTLVGHDVLADVAEREGVTAPADLALSDYATQLRLPPTAEYVRLYAETDGLLRALRAKVQAGAPDATEDDLRQVFNVLITSGEVPAGTTFDQFKTQLPAENLALVKTAAAVRKEVAELTDTLDITVNPRYQPLSIPVLEFQTQQGQLKPLVNVPLGEATDSPVTDIS</sequence>
<feature type="signal peptide" evidence="1">
    <location>
        <begin position="1"/>
        <end position="23"/>
    </location>
</feature>
<dbReference type="Proteomes" id="UP000294901">
    <property type="component" value="Unassembled WGS sequence"/>
</dbReference>
<dbReference type="AlphaFoldDB" id="A0A4R6JVG5"/>
<keyword evidence="3" id="KW-1185">Reference proteome</keyword>
<dbReference type="OrthoDB" id="3373416at2"/>
<evidence type="ECO:0000256" key="1">
    <source>
        <dbReference type="SAM" id="SignalP"/>
    </source>
</evidence>
<feature type="chain" id="PRO_5039413157" description="SurA-like protein" evidence="1">
    <location>
        <begin position="24"/>
        <end position="248"/>
    </location>
</feature>
<organism evidence="2 3">
    <name type="scientific">Paractinoplanes brasiliensis</name>
    <dbReference type="NCBI Taxonomy" id="52695"/>
    <lineage>
        <taxon>Bacteria</taxon>
        <taxon>Bacillati</taxon>
        <taxon>Actinomycetota</taxon>
        <taxon>Actinomycetes</taxon>
        <taxon>Micromonosporales</taxon>
        <taxon>Micromonosporaceae</taxon>
        <taxon>Paractinoplanes</taxon>
    </lineage>
</organism>
<evidence type="ECO:0008006" key="4">
    <source>
        <dbReference type="Google" id="ProtNLM"/>
    </source>
</evidence>
<keyword evidence="1" id="KW-0732">Signal</keyword>
<comment type="caution">
    <text evidence="2">The sequence shown here is derived from an EMBL/GenBank/DDBJ whole genome shotgun (WGS) entry which is preliminary data.</text>
</comment>
<dbReference type="PROSITE" id="PS51257">
    <property type="entry name" value="PROKAR_LIPOPROTEIN"/>
    <property type="match status" value="1"/>
</dbReference>